<dbReference type="RefSeq" id="WP_279831308.1">
    <property type="nucleotide sequence ID" value="NZ_JARVWT010000001.1"/>
</dbReference>
<dbReference type="PRINTS" id="PR00131">
    <property type="entry name" value="GLHYDRLASE1"/>
</dbReference>
<evidence type="ECO:0000256" key="7">
    <source>
        <dbReference type="PROSITE-ProRule" id="PRU10055"/>
    </source>
</evidence>
<dbReference type="SUPFAM" id="SSF51445">
    <property type="entry name" value="(Trans)glycosidases"/>
    <property type="match status" value="1"/>
</dbReference>
<evidence type="ECO:0000256" key="1">
    <source>
        <dbReference type="ARBA" id="ARBA00010838"/>
    </source>
</evidence>
<dbReference type="InterPro" id="IPR018120">
    <property type="entry name" value="Glyco_hydro_1_AS"/>
</dbReference>
<comment type="similarity">
    <text evidence="1 8">Belongs to the glycosyl hydrolase 1 family.</text>
</comment>
<dbReference type="GO" id="GO:0005829">
    <property type="term" value="C:cytosol"/>
    <property type="evidence" value="ECO:0007669"/>
    <property type="project" value="TreeGrafter"/>
</dbReference>
<organism evidence="10 11">
    <name type="scientific">Paenibacillus polymyxa</name>
    <name type="common">Bacillus polymyxa</name>
    <dbReference type="NCBI Taxonomy" id="1406"/>
    <lineage>
        <taxon>Bacteria</taxon>
        <taxon>Bacillati</taxon>
        <taxon>Bacillota</taxon>
        <taxon>Bacilli</taxon>
        <taxon>Bacillales</taxon>
        <taxon>Paenibacillaceae</taxon>
        <taxon>Paenibacillus</taxon>
    </lineage>
</organism>
<reference evidence="10" key="1">
    <citation type="submission" date="2023-04" db="EMBL/GenBank/DDBJ databases">
        <title>Uncovering the Secrets of Slow-Growing Bacteria in Tropical Savanna Soil through Cultivation and Genomic Analysis.</title>
        <authorList>
            <person name="Goncalves O.S."/>
            <person name="Santana M.F."/>
        </authorList>
    </citation>
    <scope>NUCLEOTIDE SEQUENCE</scope>
    <source>
        <strain evidence="10">ANTI</strain>
    </source>
</reference>
<dbReference type="PROSITE" id="PS00653">
    <property type="entry name" value="GLYCOSYL_HYDROL_F1_2"/>
    <property type="match status" value="1"/>
</dbReference>
<keyword evidence="2 9" id="KW-0378">Hydrolase</keyword>
<dbReference type="InterPro" id="IPR033132">
    <property type="entry name" value="GH_1_N_CS"/>
</dbReference>
<gene>
    <name evidence="10" type="ORF">QDS18_02890</name>
</gene>
<dbReference type="PANTHER" id="PTHR10353:SF136">
    <property type="entry name" value="ARYL-PHOSPHO-BETA-D-GLUCOSIDASE BGLC"/>
    <property type="match status" value="1"/>
</dbReference>
<dbReference type="PROSITE" id="PS00572">
    <property type="entry name" value="GLYCOSYL_HYDROL_F1_1"/>
    <property type="match status" value="1"/>
</dbReference>
<dbReference type="GO" id="GO:0016052">
    <property type="term" value="P:carbohydrate catabolic process"/>
    <property type="evidence" value="ECO:0007669"/>
    <property type="project" value="TreeGrafter"/>
</dbReference>
<dbReference type="InterPro" id="IPR001360">
    <property type="entry name" value="Glyco_hydro_1"/>
</dbReference>
<dbReference type="AlphaFoldDB" id="A0AAP3ZZI5"/>
<dbReference type="InterPro" id="IPR017853">
    <property type="entry name" value="GH"/>
</dbReference>
<evidence type="ECO:0000313" key="11">
    <source>
        <dbReference type="Proteomes" id="UP001229409"/>
    </source>
</evidence>
<evidence type="ECO:0000313" key="10">
    <source>
        <dbReference type="EMBL" id="MDH2329804.1"/>
    </source>
</evidence>
<evidence type="ECO:0000256" key="4">
    <source>
        <dbReference type="ARBA" id="ARBA00031448"/>
    </source>
</evidence>
<protein>
    <recommendedName>
        <fullName evidence="6">Amygdalase</fullName>
    </recommendedName>
    <alternativeName>
        <fullName evidence="4">Cellobiase</fullName>
    </alternativeName>
    <alternativeName>
        <fullName evidence="5">Gentiobiase</fullName>
    </alternativeName>
</protein>
<evidence type="ECO:0000256" key="8">
    <source>
        <dbReference type="RuleBase" id="RU003690"/>
    </source>
</evidence>
<dbReference type="Pfam" id="PF00232">
    <property type="entry name" value="Glyco_hydro_1"/>
    <property type="match status" value="1"/>
</dbReference>
<keyword evidence="3 9" id="KW-0326">Glycosidase</keyword>
<dbReference type="Gene3D" id="3.20.20.80">
    <property type="entry name" value="Glycosidases"/>
    <property type="match status" value="1"/>
</dbReference>
<comment type="caution">
    <text evidence="10">The sequence shown here is derived from an EMBL/GenBank/DDBJ whole genome shotgun (WGS) entry which is preliminary data.</text>
</comment>
<dbReference type="GO" id="GO:0008422">
    <property type="term" value="F:beta-glucosidase activity"/>
    <property type="evidence" value="ECO:0007669"/>
    <property type="project" value="TreeGrafter"/>
</dbReference>
<sequence length="469" mass="53679">MKHNQLKAFPENFFWGASTSAYQVEGAWDEDGKGPSVIDMANHVEGVTDFKVTSDHYHMFKEDVALMAEMGFKAYRFSIAWTRIYPQGAGEVNQKGIAFYSSLIDELIKYGIEPIVTMYHFDLPYALEKQGGWSKRETIDAFEQYAKTLFENFGDRVKYWLTINEQNMLILHPGSIGTLDTSLENPQRVLYQQNHHMLVAQAKAMVLCHEMLPDAKIGPAPNIGVIYPASSKPEDTLAADNYAAIRNWLYLDMAVFGRYNHIAWSYLVEKGYEPVIEEGDMDILAKGNPDFIAFNYYTSQTVGESLDDGNDFSHTGDQHEIVGEPGAYRGSINPNLQTTEFGWEIDPVGFRTTLRQIYSRYHLPLIVTENGLGAFDKLEEGDVVNDPYRIDFFKKHIEQIQLAITDGVEVFGFCPWSAIDLVSTHQGSSKRYGFIYVDREEFDLKDLRRIRKQSFYWYHKLISTNGEIR</sequence>
<evidence type="ECO:0000256" key="5">
    <source>
        <dbReference type="ARBA" id="ARBA00032194"/>
    </source>
</evidence>
<dbReference type="Proteomes" id="UP001229409">
    <property type="component" value="Unassembled WGS sequence"/>
</dbReference>
<proteinExistence type="inferred from homology"/>
<evidence type="ECO:0000256" key="3">
    <source>
        <dbReference type="ARBA" id="ARBA00023295"/>
    </source>
</evidence>
<dbReference type="EMBL" id="JARVWT010000001">
    <property type="protein sequence ID" value="MDH2329804.1"/>
    <property type="molecule type" value="Genomic_DNA"/>
</dbReference>
<feature type="active site" description="Nucleophile" evidence="7">
    <location>
        <position position="369"/>
    </location>
</feature>
<evidence type="ECO:0000256" key="6">
    <source>
        <dbReference type="ARBA" id="ARBA00079432"/>
    </source>
</evidence>
<accession>A0AAP3ZZI5</accession>
<name>A0AAP3ZZI5_PAEPO</name>
<dbReference type="PANTHER" id="PTHR10353">
    <property type="entry name" value="GLYCOSYL HYDROLASE"/>
    <property type="match status" value="1"/>
</dbReference>
<dbReference type="FunFam" id="3.20.20.80:FF:000004">
    <property type="entry name" value="Beta-glucosidase 6-phospho-beta-glucosidase"/>
    <property type="match status" value="1"/>
</dbReference>
<evidence type="ECO:0000256" key="2">
    <source>
        <dbReference type="ARBA" id="ARBA00022801"/>
    </source>
</evidence>
<evidence type="ECO:0000256" key="9">
    <source>
        <dbReference type="RuleBase" id="RU004468"/>
    </source>
</evidence>